<accession>A0ABY1Q4M3</accession>
<evidence type="ECO:0000313" key="1">
    <source>
        <dbReference type="EMBL" id="SMP58588.1"/>
    </source>
</evidence>
<proteinExistence type="predicted"/>
<protein>
    <submittedName>
        <fullName evidence="1">Uncharacterized protein</fullName>
    </submittedName>
</protein>
<gene>
    <name evidence="1" type="ORF">SAMN06265222_10672</name>
</gene>
<keyword evidence="2" id="KW-1185">Reference proteome</keyword>
<dbReference type="Proteomes" id="UP001158067">
    <property type="component" value="Unassembled WGS sequence"/>
</dbReference>
<comment type="caution">
    <text evidence="1">The sequence shown here is derived from an EMBL/GenBank/DDBJ whole genome shotgun (WGS) entry which is preliminary data.</text>
</comment>
<name>A0ABY1Q4M3_9BACT</name>
<reference evidence="1 2" key="1">
    <citation type="submission" date="2017-05" db="EMBL/GenBank/DDBJ databases">
        <authorList>
            <person name="Varghese N."/>
            <person name="Submissions S."/>
        </authorList>
    </citation>
    <scope>NUCLEOTIDE SEQUENCE [LARGE SCALE GENOMIC DNA]</scope>
    <source>
        <strain evidence="1 2">DSM 25457</strain>
    </source>
</reference>
<organism evidence="1 2">
    <name type="scientific">Neorhodopirellula lusitana</name>
    <dbReference type="NCBI Taxonomy" id="445327"/>
    <lineage>
        <taxon>Bacteria</taxon>
        <taxon>Pseudomonadati</taxon>
        <taxon>Planctomycetota</taxon>
        <taxon>Planctomycetia</taxon>
        <taxon>Pirellulales</taxon>
        <taxon>Pirellulaceae</taxon>
        <taxon>Neorhodopirellula</taxon>
    </lineage>
</organism>
<dbReference type="EMBL" id="FXUG01000006">
    <property type="protein sequence ID" value="SMP58588.1"/>
    <property type="molecule type" value="Genomic_DNA"/>
</dbReference>
<evidence type="ECO:0000313" key="2">
    <source>
        <dbReference type="Proteomes" id="UP001158067"/>
    </source>
</evidence>
<sequence length="323" mass="38822">MEQSCEMRWGRGRVPHGFWDEKENRLAYLQWLGLKLGMQCPEDWYAIQRQHFIRNYGGGLLGVWYRDSPQAAVRELLPDYPWRPWLFKRTPQGYWTSAENRRAYMKWLTRKLKFRRRDDIYGLSKQDFTENGGAGLLGNHYDWSVVAAVREFRPSMNLHEWKFNSVPQGFWNVAENRERYMDWLGERLRIRTPELWYRISGKDIEQNYGGTLLTRFGGSVYRMVEDFQPHFDWKPWLFESTPSGYWGVLENRQQYLHWLGAQVNFKRPYDWYDLHGSHFYRTGAGQLYTHVYRYSLLSAVQERYPNFNWKAERFGQAIASSGV</sequence>